<dbReference type="EMBL" id="FNKO01000001">
    <property type="protein sequence ID" value="SDQ22044.1"/>
    <property type="molecule type" value="Genomic_DNA"/>
</dbReference>
<evidence type="ECO:0000313" key="2">
    <source>
        <dbReference type="Proteomes" id="UP000199301"/>
    </source>
</evidence>
<dbReference type="Proteomes" id="UP000199301">
    <property type="component" value="Unassembled WGS sequence"/>
</dbReference>
<evidence type="ECO:0000313" key="1">
    <source>
        <dbReference type="EMBL" id="SDQ22044.1"/>
    </source>
</evidence>
<organism evidence="1 2">
    <name type="scientific">Actinopolyspora saharensis</name>
    <dbReference type="NCBI Taxonomy" id="995062"/>
    <lineage>
        <taxon>Bacteria</taxon>
        <taxon>Bacillati</taxon>
        <taxon>Actinomycetota</taxon>
        <taxon>Actinomycetes</taxon>
        <taxon>Actinopolysporales</taxon>
        <taxon>Actinopolysporaceae</taxon>
        <taxon>Actinopolyspora</taxon>
    </lineage>
</organism>
<proteinExistence type="predicted"/>
<sequence length="71" mass="7456">MGVRQTRRQQAAVGGHHAVLATPGAGVVRTSCGCMVANPSTPVAVRSCFGGFLGRWLIIDFSVEPQVDHPP</sequence>
<dbReference type="STRING" id="995062.SAMN04489718_0826"/>
<gene>
    <name evidence="1" type="ORF">SAMN04489718_0826</name>
</gene>
<name>A0A1H0Z3U9_9ACTN</name>
<accession>A0A1H0Z3U9</accession>
<protein>
    <submittedName>
        <fullName evidence="1">Uncharacterized protein</fullName>
    </submittedName>
</protein>
<dbReference type="AlphaFoldDB" id="A0A1H0Z3U9"/>
<reference evidence="2" key="1">
    <citation type="submission" date="2016-10" db="EMBL/GenBank/DDBJ databases">
        <authorList>
            <person name="Varghese N."/>
            <person name="Submissions S."/>
        </authorList>
    </citation>
    <scope>NUCLEOTIDE SEQUENCE [LARGE SCALE GENOMIC DNA]</scope>
    <source>
        <strain evidence="2">DSM 45459</strain>
    </source>
</reference>
<keyword evidence="2" id="KW-1185">Reference proteome</keyword>